<evidence type="ECO:0000313" key="2">
    <source>
        <dbReference type="Proteomes" id="UP000230423"/>
    </source>
</evidence>
<dbReference type="AlphaFoldDB" id="A0A2G9V3T2"/>
<reference evidence="1 2" key="1">
    <citation type="submission" date="2015-09" db="EMBL/GenBank/DDBJ databases">
        <title>Draft genome of the parasitic nematode Teladorsagia circumcincta isolate WARC Sus (inbred).</title>
        <authorList>
            <person name="Mitreva M."/>
        </authorList>
    </citation>
    <scope>NUCLEOTIDE SEQUENCE [LARGE SCALE GENOMIC DNA]</scope>
    <source>
        <strain evidence="1 2">S</strain>
    </source>
</reference>
<dbReference type="OrthoDB" id="10264149at2759"/>
<gene>
    <name evidence="1" type="ORF">TELCIR_00849</name>
</gene>
<evidence type="ECO:0000313" key="1">
    <source>
        <dbReference type="EMBL" id="PIO77056.1"/>
    </source>
</evidence>
<keyword evidence="2" id="KW-1185">Reference proteome</keyword>
<name>A0A2G9V3T2_TELCI</name>
<sequence length="160" mass="17798">MKDIDDFVFKNIQCSAICLAKIEKTGLRELRRTLLNGLSEDLESQPLNHNVRSTLIGIGNFLLYSRGKFADQLVPLLIKTLAILPQLKWVDDGLLNKKDRVPVQEQFAFCFNTVLSDLAAHLPAHRDAIISAQIDALACAVTSILEILEDHENIGSSKCI</sequence>
<dbReference type="EMBL" id="KZ345013">
    <property type="protein sequence ID" value="PIO77056.1"/>
    <property type="molecule type" value="Genomic_DNA"/>
</dbReference>
<dbReference type="Proteomes" id="UP000230423">
    <property type="component" value="Unassembled WGS sequence"/>
</dbReference>
<accession>A0A2G9V3T2</accession>
<proteinExistence type="predicted"/>
<organism evidence="1 2">
    <name type="scientific">Teladorsagia circumcincta</name>
    <name type="common">Brown stomach worm</name>
    <name type="synonym">Ostertagia circumcincta</name>
    <dbReference type="NCBI Taxonomy" id="45464"/>
    <lineage>
        <taxon>Eukaryota</taxon>
        <taxon>Metazoa</taxon>
        <taxon>Ecdysozoa</taxon>
        <taxon>Nematoda</taxon>
        <taxon>Chromadorea</taxon>
        <taxon>Rhabditida</taxon>
        <taxon>Rhabditina</taxon>
        <taxon>Rhabditomorpha</taxon>
        <taxon>Strongyloidea</taxon>
        <taxon>Trichostrongylidae</taxon>
        <taxon>Teladorsagia</taxon>
    </lineage>
</organism>
<protein>
    <submittedName>
        <fullName evidence="1">Uncharacterized protein</fullName>
    </submittedName>
</protein>